<gene>
    <name evidence="9" type="ORF">US91_C0010G0043</name>
</gene>
<dbReference type="UniPathway" id="UPA00077">
    <property type="reaction ID" value="UER00158"/>
</dbReference>
<dbReference type="PANTHER" id="PTHR48069:SF3">
    <property type="entry name" value="DIHYDROFOLATE REDUCTASE"/>
    <property type="match status" value="1"/>
</dbReference>
<dbReference type="InterPro" id="IPR001796">
    <property type="entry name" value="DHFR_dom"/>
</dbReference>
<dbReference type="Pfam" id="PF00186">
    <property type="entry name" value="DHFR_1"/>
    <property type="match status" value="1"/>
</dbReference>
<comment type="pathway">
    <text evidence="1 7">Cofactor biosynthesis; tetrahydrofolate biosynthesis; 5,6,7,8-tetrahydrofolate from 7,8-dihydrofolate: step 1/1.</text>
</comment>
<evidence type="ECO:0000256" key="2">
    <source>
        <dbReference type="ARBA" id="ARBA00009539"/>
    </source>
</evidence>
<dbReference type="CDD" id="cd00209">
    <property type="entry name" value="DHFR"/>
    <property type="match status" value="1"/>
</dbReference>
<dbReference type="PROSITE" id="PS51330">
    <property type="entry name" value="DHFR_2"/>
    <property type="match status" value="1"/>
</dbReference>
<dbReference type="InterPro" id="IPR024072">
    <property type="entry name" value="DHFR-like_dom_sf"/>
</dbReference>
<dbReference type="EC" id="1.5.1.3" evidence="3 7"/>
<keyword evidence="4 7" id="KW-0554">One-carbon metabolism</keyword>
<keyword evidence="5 7" id="KW-0521">NADP</keyword>
<accession>A0A0G0JSX8</accession>
<evidence type="ECO:0000256" key="6">
    <source>
        <dbReference type="ARBA" id="ARBA00023002"/>
    </source>
</evidence>
<evidence type="ECO:0000256" key="3">
    <source>
        <dbReference type="ARBA" id="ARBA00012856"/>
    </source>
</evidence>
<keyword evidence="6 7" id="KW-0560">Oxidoreductase</keyword>
<dbReference type="PIRSF" id="PIRSF000194">
    <property type="entry name" value="DHFR"/>
    <property type="match status" value="1"/>
</dbReference>
<comment type="catalytic activity">
    <reaction evidence="7">
        <text>(6S)-5,6,7,8-tetrahydrofolate + NADP(+) = 7,8-dihydrofolate + NADPH + H(+)</text>
        <dbReference type="Rhea" id="RHEA:15009"/>
        <dbReference type="ChEBI" id="CHEBI:15378"/>
        <dbReference type="ChEBI" id="CHEBI:57451"/>
        <dbReference type="ChEBI" id="CHEBI:57453"/>
        <dbReference type="ChEBI" id="CHEBI:57783"/>
        <dbReference type="ChEBI" id="CHEBI:58349"/>
        <dbReference type="EC" id="1.5.1.3"/>
    </reaction>
</comment>
<evidence type="ECO:0000256" key="1">
    <source>
        <dbReference type="ARBA" id="ARBA00004903"/>
    </source>
</evidence>
<dbReference type="SUPFAM" id="SSF53597">
    <property type="entry name" value="Dihydrofolate reductase-like"/>
    <property type="match status" value="1"/>
</dbReference>
<dbReference type="GO" id="GO:0046452">
    <property type="term" value="P:dihydrofolate metabolic process"/>
    <property type="evidence" value="ECO:0007669"/>
    <property type="project" value="TreeGrafter"/>
</dbReference>
<dbReference type="PANTHER" id="PTHR48069">
    <property type="entry name" value="DIHYDROFOLATE REDUCTASE"/>
    <property type="match status" value="1"/>
</dbReference>
<sequence>MLSMIVVVGHNREIGCQNKLLWNIPEDMARFKKLTTGHVVVMGNKTFESIGQPLPDRINLIVTKDVDYKVPVGCHIAHSIEEAISKAKELSQNPPSPSLERGQGGEGNEVFIIGGGTIYRLFMPLIDKLYITEVDDAPEADTFFPDYSDFKNTIFEETHETDNLKFTFKELTRLN</sequence>
<evidence type="ECO:0000256" key="4">
    <source>
        <dbReference type="ARBA" id="ARBA00022563"/>
    </source>
</evidence>
<evidence type="ECO:0000256" key="7">
    <source>
        <dbReference type="PIRNR" id="PIRNR000194"/>
    </source>
</evidence>
<dbReference type="GO" id="GO:0046655">
    <property type="term" value="P:folic acid metabolic process"/>
    <property type="evidence" value="ECO:0007669"/>
    <property type="project" value="TreeGrafter"/>
</dbReference>
<evidence type="ECO:0000259" key="8">
    <source>
        <dbReference type="PROSITE" id="PS51330"/>
    </source>
</evidence>
<evidence type="ECO:0000256" key="5">
    <source>
        <dbReference type="ARBA" id="ARBA00022857"/>
    </source>
</evidence>
<comment type="function">
    <text evidence="7">Key enzyme in folate metabolism. Catalyzes an essential reaction for de novo glycine and purine synthesis, and for DNA precursor synthesis.</text>
</comment>
<dbReference type="EMBL" id="LBUU01000010">
    <property type="protein sequence ID" value="KKQ69747.1"/>
    <property type="molecule type" value="Genomic_DNA"/>
</dbReference>
<dbReference type="Gene3D" id="3.40.430.10">
    <property type="entry name" value="Dihydrofolate Reductase, subunit A"/>
    <property type="match status" value="1"/>
</dbReference>
<feature type="domain" description="DHFR" evidence="8">
    <location>
        <begin position="1"/>
        <end position="175"/>
    </location>
</feature>
<dbReference type="AlphaFoldDB" id="A0A0G0JSX8"/>
<reference evidence="9 10" key="1">
    <citation type="journal article" date="2015" name="Nature">
        <title>rRNA introns, odd ribosomes, and small enigmatic genomes across a large radiation of phyla.</title>
        <authorList>
            <person name="Brown C.T."/>
            <person name="Hug L.A."/>
            <person name="Thomas B.C."/>
            <person name="Sharon I."/>
            <person name="Castelle C.J."/>
            <person name="Singh A."/>
            <person name="Wilkins M.J."/>
            <person name="Williams K.H."/>
            <person name="Banfield J.F."/>
        </authorList>
    </citation>
    <scope>NUCLEOTIDE SEQUENCE [LARGE SCALE GENOMIC DNA]</scope>
</reference>
<comment type="caution">
    <text evidence="9">The sequence shown here is derived from an EMBL/GenBank/DDBJ whole genome shotgun (WGS) entry which is preliminary data.</text>
</comment>
<dbReference type="GO" id="GO:0006730">
    <property type="term" value="P:one-carbon metabolic process"/>
    <property type="evidence" value="ECO:0007669"/>
    <property type="project" value="UniProtKB-KW"/>
</dbReference>
<proteinExistence type="inferred from homology"/>
<comment type="similarity">
    <text evidence="2 7">Belongs to the dihydrofolate reductase family.</text>
</comment>
<dbReference type="GO" id="GO:0046654">
    <property type="term" value="P:tetrahydrofolate biosynthetic process"/>
    <property type="evidence" value="ECO:0007669"/>
    <property type="project" value="UniProtKB-UniPathway"/>
</dbReference>
<evidence type="ECO:0000313" key="10">
    <source>
        <dbReference type="Proteomes" id="UP000034022"/>
    </source>
</evidence>
<dbReference type="GO" id="GO:0005829">
    <property type="term" value="C:cytosol"/>
    <property type="evidence" value="ECO:0007669"/>
    <property type="project" value="TreeGrafter"/>
</dbReference>
<dbReference type="PRINTS" id="PR00070">
    <property type="entry name" value="DHFR"/>
</dbReference>
<dbReference type="GO" id="GO:0050661">
    <property type="term" value="F:NADP binding"/>
    <property type="evidence" value="ECO:0007669"/>
    <property type="project" value="InterPro"/>
</dbReference>
<protein>
    <recommendedName>
        <fullName evidence="3 7">Dihydrofolate reductase</fullName>
        <ecNumber evidence="3 7">1.5.1.3</ecNumber>
    </recommendedName>
</protein>
<evidence type="ECO:0000313" key="9">
    <source>
        <dbReference type="EMBL" id="KKQ69747.1"/>
    </source>
</evidence>
<dbReference type="InterPro" id="IPR012259">
    <property type="entry name" value="DHFR"/>
</dbReference>
<dbReference type="GO" id="GO:0004146">
    <property type="term" value="F:dihydrofolate reductase activity"/>
    <property type="evidence" value="ECO:0007669"/>
    <property type="project" value="UniProtKB-EC"/>
</dbReference>
<name>A0A0G0JSX8_9BACT</name>
<organism evidence="9 10">
    <name type="scientific">Candidatus Falkowbacteria bacterium GW2011_GWE1_38_31</name>
    <dbReference type="NCBI Taxonomy" id="1618638"/>
    <lineage>
        <taxon>Bacteria</taxon>
        <taxon>Candidatus Falkowiibacteriota</taxon>
    </lineage>
</organism>
<dbReference type="Proteomes" id="UP000034022">
    <property type="component" value="Unassembled WGS sequence"/>
</dbReference>